<protein>
    <submittedName>
        <fullName evidence="3">Transglycosylase SLT domain-containing protein</fullName>
    </submittedName>
</protein>
<proteinExistence type="inferred from homology"/>
<feature type="domain" description="Transglycosylase SLT" evidence="2">
    <location>
        <begin position="59"/>
        <end position="153"/>
    </location>
</feature>
<dbReference type="InterPro" id="IPR023346">
    <property type="entry name" value="Lysozyme-like_dom_sf"/>
</dbReference>
<dbReference type="PANTHER" id="PTHR37423:SF2">
    <property type="entry name" value="MEMBRANE-BOUND LYTIC MUREIN TRANSGLYCOSYLASE C"/>
    <property type="match status" value="1"/>
</dbReference>
<name>A0A521B176_9BACT</name>
<organism evidence="3 4">
    <name type="scientific">Balnearium lithotrophicum</name>
    <dbReference type="NCBI Taxonomy" id="223788"/>
    <lineage>
        <taxon>Bacteria</taxon>
        <taxon>Pseudomonadati</taxon>
        <taxon>Aquificota</taxon>
        <taxon>Aquificia</taxon>
        <taxon>Desulfurobacteriales</taxon>
        <taxon>Desulfurobacteriaceae</taxon>
        <taxon>Balnearium</taxon>
    </lineage>
</organism>
<gene>
    <name evidence="3" type="ORF">SAMN06269117_10364</name>
</gene>
<keyword evidence="4" id="KW-1185">Reference proteome</keyword>
<dbReference type="OrthoDB" id="9815002at2"/>
<evidence type="ECO:0000259" key="2">
    <source>
        <dbReference type="Pfam" id="PF01464"/>
    </source>
</evidence>
<dbReference type="Proteomes" id="UP000317315">
    <property type="component" value="Unassembled WGS sequence"/>
</dbReference>
<evidence type="ECO:0000313" key="3">
    <source>
        <dbReference type="EMBL" id="SMO40827.1"/>
    </source>
</evidence>
<dbReference type="PANTHER" id="PTHR37423">
    <property type="entry name" value="SOLUBLE LYTIC MUREIN TRANSGLYCOSYLASE-RELATED"/>
    <property type="match status" value="1"/>
</dbReference>
<comment type="similarity">
    <text evidence="1">Belongs to the transglycosylase Slt family.</text>
</comment>
<evidence type="ECO:0000313" key="4">
    <source>
        <dbReference type="Proteomes" id="UP000317315"/>
    </source>
</evidence>
<dbReference type="InterPro" id="IPR008258">
    <property type="entry name" value="Transglycosylase_SLT_dom_1"/>
</dbReference>
<dbReference type="CDD" id="cd00254">
    <property type="entry name" value="LT-like"/>
    <property type="match status" value="1"/>
</dbReference>
<dbReference type="SUPFAM" id="SSF53955">
    <property type="entry name" value="Lysozyme-like"/>
    <property type="match status" value="1"/>
</dbReference>
<sequence length="199" mass="22892">MEILRRLSLCIFLISFISTPAFGWIRIFEKNGVIYIKGVGENKFEKPKNFKILEKKADFYAKKYGIPVKLFRALVKAESNFNPRAVSKKGALGLCQLMPETAKELGVKNPFDPDENLNAGALLLSRLYKKYRDWRLALAAYNAGEGVVDRYGGIPPYRETISYVKNISREYRNQGKSNRRYRIVLKREGNVIVISQKFE</sequence>
<accession>A0A521B176</accession>
<dbReference type="AlphaFoldDB" id="A0A521B176"/>
<reference evidence="3 4" key="1">
    <citation type="submission" date="2017-05" db="EMBL/GenBank/DDBJ databases">
        <authorList>
            <person name="Varghese N."/>
            <person name="Submissions S."/>
        </authorList>
    </citation>
    <scope>NUCLEOTIDE SEQUENCE [LARGE SCALE GENOMIC DNA]</scope>
    <source>
        <strain evidence="3 4">DSM 16304</strain>
    </source>
</reference>
<evidence type="ECO:0000256" key="1">
    <source>
        <dbReference type="ARBA" id="ARBA00007734"/>
    </source>
</evidence>
<dbReference type="Gene3D" id="1.10.530.10">
    <property type="match status" value="1"/>
</dbReference>
<dbReference type="Pfam" id="PF01464">
    <property type="entry name" value="SLT"/>
    <property type="match status" value="1"/>
</dbReference>
<dbReference type="EMBL" id="FXTM01000003">
    <property type="protein sequence ID" value="SMO40827.1"/>
    <property type="molecule type" value="Genomic_DNA"/>
</dbReference>